<keyword evidence="1" id="KW-0732">Signal</keyword>
<dbReference type="Proteomes" id="UP000195880">
    <property type="component" value="Chromosome"/>
</dbReference>
<gene>
    <name evidence="2" type="ORF">SMD44_00237</name>
</gene>
<dbReference type="RefSeq" id="WP_087882508.1">
    <property type="nucleotide sequence ID" value="NZ_CP021748.1"/>
</dbReference>
<dbReference type="EMBL" id="CP021748">
    <property type="protein sequence ID" value="ARX80839.1"/>
    <property type="molecule type" value="Genomic_DNA"/>
</dbReference>
<keyword evidence="3" id="KW-1185">Reference proteome</keyword>
<feature type="signal peptide" evidence="1">
    <location>
        <begin position="1"/>
        <end position="28"/>
    </location>
</feature>
<protein>
    <recommendedName>
        <fullName evidence="4">Secreted protein</fullName>
    </recommendedName>
</protein>
<dbReference type="OrthoDB" id="4454075at2"/>
<proteinExistence type="predicted"/>
<accession>A0A1Z1W370</accession>
<name>A0A1Z1W370_9ACTN</name>
<evidence type="ECO:0000313" key="2">
    <source>
        <dbReference type="EMBL" id="ARX80839.1"/>
    </source>
</evidence>
<dbReference type="AlphaFoldDB" id="A0A1Z1W370"/>
<evidence type="ECO:0000313" key="3">
    <source>
        <dbReference type="Proteomes" id="UP000195880"/>
    </source>
</evidence>
<sequence length="257" mass="26350">MPVRTLRLSAAAGAAAGLLLLSPHTASASTSAADVGGGNVSVSWSLPGTPSSGLTNITFPITVRPATAHKAGIYFAQQYDFANGMGYTGLQPRPNTGGKERLSARFSTFTKGATTSDPNCHEGADGGPGVTCAVDFDGVYGHRYDIKVQRTGPDTWTGTARNTVTGVSTHLGTYSLPSGSGNLKGSQGGFVEYYAGIPSCAEMPRSDVVFGGPTSTDAGGLSGTSRANYEYSDCVGEADYRAENDGAGTHITRGFLS</sequence>
<feature type="chain" id="PRO_5012238483" description="Secreted protein" evidence="1">
    <location>
        <begin position="29"/>
        <end position="257"/>
    </location>
</feature>
<reference evidence="2 3" key="1">
    <citation type="submission" date="2017-05" db="EMBL/GenBank/DDBJ databases">
        <title>Streptomyces alboflavus Genome sequencing and assembly.</title>
        <authorList>
            <person name="Wang Y."/>
            <person name="Du B."/>
            <person name="Ding Y."/>
            <person name="Liu H."/>
            <person name="Hou Q."/>
            <person name="Liu K."/>
            <person name="Wang C."/>
            <person name="Yao L."/>
        </authorList>
    </citation>
    <scope>NUCLEOTIDE SEQUENCE [LARGE SCALE GENOMIC DNA]</scope>
    <source>
        <strain evidence="2 3">MDJK44</strain>
    </source>
</reference>
<evidence type="ECO:0000256" key="1">
    <source>
        <dbReference type="SAM" id="SignalP"/>
    </source>
</evidence>
<evidence type="ECO:0008006" key="4">
    <source>
        <dbReference type="Google" id="ProtNLM"/>
    </source>
</evidence>
<dbReference type="KEGG" id="salf:SMD44_00237"/>
<organism evidence="2 3">
    <name type="scientific">Streptomyces alboflavus</name>
    <dbReference type="NCBI Taxonomy" id="67267"/>
    <lineage>
        <taxon>Bacteria</taxon>
        <taxon>Bacillati</taxon>
        <taxon>Actinomycetota</taxon>
        <taxon>Actinomycetes</taxon>
        <taxon>Kitasatosporales</taxon>
        <taxon>Streptomycetaceae</taxon>
        <taxon>Streptomyces</taxon>
    </lineage>
</organism>